<feature type="region of interest" description="Disordered" evidence="1">
    <location>
        <begin position="276"/>
        <end position="298"/>
    </location>
</feature>
<keyword evidence="3" id="KW-1185">Reference proteome</keyword>
<gene>
    <name evidence="2" type="ORF">EYF80_010324</name>
</gene>
<accession>A0A4Z2INY8</accession>
<dbReference type="Proteomes" id="UP000314294">
    <property type="component" value="Unassembled WGS sequence"/>
</dbReference>
<comment type="caution">
    <text evidence="2">The sequence shown here is derived from an EMBL/GenBank/DDBJ whole genome shotgun (WGS) entry which is preliminary data.</text>
</comment>
<reference evidence="2 3" key="1">
    <citation type="submission" date="2019-03" db="EMBL/GenBank/DDBJ databases">
        <title>First draft genome of Liparis tanakae, snailfish: a comprehensive survey of snailfish specific genes.</title>
        <authorList>
            <person name="Kim W."/>
            <person name="Song I."/>
            <person name="Jeong J.-H."/>
            <person name="Kim D."/>
            <person name="Kim S."/>
            <person name="Ryu S."/>
            <person name="Song J.Y."/>
            <person name="Lee S.K."/>
        </authorList>
    </citation>
    <scope>NUCLEOTIDE SEQUENCE [LARGE SCALE GENOMIC DNA]</scope>
    <source>
        <tissue evidence="2">Muscle</tissue>
    </source>
</reference>
<name>A0A4Z2INY8_9TELE</name>
<protein>
    <submittedName>
        <fullName evidence="2">Uncharacterized protein</fullName>
    </submittedName>
</protein>
<evidence type="ECO:0000256" key="1">
    <source>
        <dbReference type="SAM" id="MobiDB-lite"/>
    </source>
</evidence>
<evidence type="ECO:0000313" key="3">
    <source>
        <dbReference type="Proteomes" id="UP000314294"/>
    </source>
</evidence>
<proteinExistence type="predicted"/>
<evidence type="ECO:0000313" key="2">
    <source>
        <dbReference type="EMBL" id="TNN79507.1"/>
    </source>
</evidence>
<dbReference type="AlphaFoldDB" id="A0A4Z2INY8"/>
<sequence>MRIQRIGVIVLGVDVDAGRAVIVGQLRAVCAVIGYLNAKVLLVRIGTLQAGSSSESAASSLSSPSCFSFSGESKVSRRRPRATAVHQNHLDLIGAVRLLHRLSLRSQREGGSTNDVSDCSLSVNELWRSTPSFTATVSIISASIFPVPLADPGRFSSLSARDGVLCWACSSGAAWSGLGLERSSGEELSRTQKNIIFTFPGLPVLVRLGTVLRERAYRSTLDHTLVCVGLPDAGGQAGVRRIAFLLWSLGEIGDAAPDHRLALVKHQVQPIVGQLDEDEEDGDGGAVDAQRHGGRGQGLWRGEELHHIQNNFSRDLTPGKQCLIECFPLGLVLSSDDKESHRTYIHEKDKTRA</sequence>
<dbReference type="EMBL" id="SRLO01000064">
    <property type="protein sequence ID" value="TNN79507.1"/>
    <property type="molecule type" value="Genomic_DNA"/>
</dbReference>
<organism evidence="2 3">
    <name type="scientific">Liparis tanakae</name>
    <name type="common">Tanaka's snailfish</name>
    <dbReference type="NCBI Taxonomy" id="230148"/>
    <lineage>
        <taxon>Eukaryota</taxon>
        <taxon>Metazoa</taxon>
        <taxon>Chordata</taxon>
        <taxon>Craniata</taxon>
        <taxon>Vertebrata</taxon>
        <taxon>Euteleostomi</taxon>
        <taxon>Actinopterygii</taxon>
        <taxon>Neopterygii</taxon>
        <taxon>Teleostei</taxon>
        <taxon>Neoteleostei</taxon>
        <taxon>Acanthomorphata</taxon>
        <taxon>Eupercaria</taxon>
        <taxon>Perciformes</taxon>
        <taxon>Cottioidei</taxon>
        <taxon>Cottales</taxon>
        <taxon>Liparidae</taxon>
        <taxon>Liparis</taxon>
    </lineage>
</organism>